<dbReference type="Proteomes" id="UP000030111">
    <property type="component" value="Unassembled WGS sequence"/>
</dbReference>
<dbReference type="STRING" id="1121898.GCA_000422725_01458"/>
<dbReference type="Gene3D" id="1.20.1540.10">
    <property type="entry name" value="Rhomboid-like"/>
    <property type="match status" value="1"/>
</dbReference>
<dbReference type="PANTHER" id="PTHR43731:SF14">
    <property type="entry name" value="PRESENILIN-ASSOCIATED RHOMBOID-LIKE PROTEIN, MITOCHONDRIAL"/>
    <property type="match status" value="1"/>
</dbReference>
<dbReference type="GO" id="GO:0004252">
    <property type="term" value="F:serine-type endopeptidase activity"/>
    <property type="evidence" value="ECO:0007669"/>
    <property type="project" value="InterPro"/>
</dbReference>
<dbReference type="InterPro" id="IPR050925">
    <property type="entry name" value="Rhomboid_protease_S54"/>
</dbReference>
<dbReference type="SUPFAM" id="SSF144091">
    <property type="entry name" value="Rhomboid-like"/>
    <property type="match status" value="1"/>
</dbReference>
<feature type="domain" description="DUF6576" evidence="9">
    <location>
        <begin position="263"/>
        <end position="294"/>
    </location>
</feature>
<evidence type="ECO:0000259" key="8">
    <source>
        <dbReference type="Pfam" id="PF01694"/>
    </source>
</evidence>
<evidence type="ECO:0000256" key="7">
    <source>
        <dbReference type="SAM" id="Phobius"/>
    </source>
</evidence>
<feature type="transmembrane region" description="Helical" evidence="7">
    <location>
        <begin position="111"/>
        <end position="133"/>
    </location>
</feature>
<evidence type="ECO:0000256" key="2">
    <source>
        <dbReference type="ARBA" id="ARBA00009045"/>
    </source>
</evidence>
<keyword evidence="3 7" id="KW-0812">Transmembrane</keyword>
<organism evidence="10 11">
    <name type="scientific">Flavobacterium subsaxonicum WB 4.1-42 = DSM 21790</name>
    <dbReference type="NCBI Taxonomy" id="1121898"/>
    <lineage>
        <taxon>Bacteria</taxon>
        <taxon>Pseudomonadati</taxon>
        <taxon>Bacteroidota</taxon>
        <taxon>Flavobacteriia</taxon>
        <taxon>Flavobacteriales</taxon>
        <taxon>Flavobacteriaceae</taxon>
        <taxon>Flavobacterium</taxon>
    </lineage>
</organism>
<sequence length="299" mass="33063">MSIINDLKMEYRVGGIVQRLIFWNVGMFAIPLILFSILKLGGVDVTAFDWTDAYPGDWFCLSSNLADLLWKPWSIIGYAFLHAGILHLVFNMLVLFSSGRLFLTFFTQKQLFGLYILSAIFAGLVFILGYNVIPTLTGTWAGMVGASASIMAILVATATYSPQYPVRLMLIGTVKLWQIAIVLIVLDLINASVENTGGHLAHLAGSLFGFLYIKLLQNGTDLSKGVSAIIDFFANLFTPKKKAPFKKVHRNPAPAAKVNVSKPKDITQKQIDEILDKISKSGYDSLTKDEKDFLFKVGK</sequence>
<evidence type="ECO:0000259" key="9">
    <source>
        <dbReference type="Pfam" id="PF20216"/>
    </source>
</evidence>
<feature type="transmembrane region" description="Helical" evidence="7">
    <location>
        <begin position="168"/>
        <end position="193"/>
    </location>
</feature>
<keyword evidence="5 7" id="KW-1133">Transmembrane helix</keyword>
<dbReference type="Pfam" id="PF20216">
    <property type="entry name" value="DUF6576"/>
    <property type="match status" value="1"/>
</dbReference>
<comment type="subcellular location">
    <subcellularLocation>
        <location evidence="1">Membrane</location>
        <topology evidence="1">Multi-pass membrane protein</topology>
    </subcellularLocation>
</comment>
<keyword evidence="6 7" id="KW-0472">Membrane</keyword>
<dbReference type="EMBL" id="JRLY01000002">
    <property type="protein sequence ID" value="KGO94381.1"/>
    <property type="molecule type" value="Genomic_DNA"/>
</dbReference>
<feature type="domain" description="Peptidase S54 rhomboid" evidence="8">
    <location>
        <begin position="71"/>
        <end position="216"/>
    </location>
</feature>
<keyword evidence="4" id="KW-0378">Hydrolase</keyword>
<dbReference type="GO" id="GO:0016020">
    <property type="term" value="C:membrane"/>
    <property type="evidence" value="ECO:0007669"/>
    <property type="project" value="UniProtKB-SubCell"/>
</dbReference>
<dbReference type="InterPro" id="IPR022764">
    <property type="entry name" value="Peptidase_S54_rhomboid_dom"/>
</dbReference>
<evidence type="ECO:0000256" key="6">
    <source>
        <dbReference type="ARBA" id="ARBA00023136"/>
    </source>
</evidence>
<evidence type="ECO:0000256" key="3">
    <source>
        <dbReference type="ARBA" id="ARBA00022692"/>
    </source>
</evidence>
<evidence type="ECO:0000313" key="10">
    <source>
        <dbReference type="EMBL" id="KGO94381.1"/>
    </source>
</evidence>
<dbReference type="InterPro" id="IPR046483">
    <property type="entry name" value="DUF6576"/>
</dbReference>
<feature type="transmembrane region" description="Helical" evidence="7">
    <location>
        <begin position="139"/>
        <end position="161"/>
    </location>
</feature>
<evidence type="ECO:0000256" key="1">
    <source>
        <dbReference type="ARBA" id="ARBA00004141"/>
    </source>
</evidence>
<feature type="transmembrane region" description="Helical" evidence="7">
    <location>
        <begin position="199"/>
        <end position="216"/>
    </location>
</feature>
<dbReference type="RefSeq" id="WP_026990337.1">
    <property type="nucleotide sequence ID" value="NZ_AUGP01000017.1"/>
</dbReference>
<dbReference type="PANTHER" id="PTHR43731">
    <property type="entry name" value="RHOMBOID PROTEASE"/>
    <property type="match status" value="1"/>
</dbReference>
<keyword evidence="11" id="KW-1185">Reference proteome</keyword>
<reference evidence="10 11" key="1">
    <citation type="submission" date="2013-09" db="EMBL/GenBank/DDBJ databases">
        <authorList>
            <person name="Zeng Z."/>
            <person name="Chen C."/>
        </authorList>
    </citation>
    <scope>NUCLEOTIDE SEQUENCE [LARGE SCALE GENOMIC DNA]</scope>
    <source>
        <strain evidence="10 11">WB 4.1-42</strain>
    </source>
</reference>
<dbReference type="OrthoDB" id="680602at2"/>
<dbReference type="InterPro" id="IPR035952">
    <property type="entry name" value="Rhomboid-like_sf"/>
</dbReference>
<protein>
    <submittedName>
        <fullName evidence="10">Transmembrane rhomboid family protein</fullName>
    </submittedName>
</protein>
<name>A0A0A2MS10_9FLAO</name>
<comment type="similarity">
    <text evidence="2">Belongs to the peptidase S54 family.</text>
</comment>
<evidence type="ECO:0000256" key="5">
    <source>
        <dbReference type="ARBA" id="ARBA00022989"/>
    </source>
</evidence>
<evidence type="ECO:0000313" key="11">
    <source>
        <dbReference type="Proteomes" id="UP000030111"/>
    </source>
</evidence>
<feature type="transmembrane region" description="Helical" evidence="7">
    <location>
        <begin position="20"/>
        <end position="38"/>
    </location>
</feature>
<gene>
    <name evidence="10" type="ORF">Q766_05550</name>
</gene>
<comment type="caution">
    <text evidence="10">The sequence shown here is derived from an EMBL/GenBank/DDBJ whole genome shotgun (WGS) entry which is preliminary data.</text>
</comment>
<dbReference type="Pfam" id="PF01694">
    <property type="entry name" value="Rhomboid"/>
    <property type="match status" value="1"/>
</dbReference>
<dbReference type="eggNOG" id="COG0705">
    <property type="taxonomic scope" value="Bacteria"/>
</dbReference>
<accession>A0A0A2MS10</accession>
<feature type="transmembrane region" description="Helical" evidence="7">
    <location>
        <begin position="75"/>
        <end position="99"/>
    </location>
</feature>
<evidence type="ECO:0000256" key="4">
    <source>
        <dbReference type="ARBA" id="ARBA00022801"/>
    </source>
</evidence>
<dbReference type="AlphaFoldDB" id="A0A0A2MS10"/>
<proteinExistence type="inferred from homology"/>